<reference evidence="1" key="2">
    <citation type="submission" date="2021-05" db="EMBL/GenBank/DDBJ databases">
        <title>Protein family content uncovers lineage relationships and bacterial pathway maintenance mechanisms in DPANN archaea.</title>
        <authorList>
            <person name="Castelle C.J."/>
            <person name="Meheust R."/>
            <person name="Jaffe A.L."/>
            <person name="Seitz K."/>
            <person name="Gong X."/>
            <person name="Baker B.J."/>
            <person name="Banfield J.F."/>
        </authorList>
    </citation>
    <scope>NUCLEOTIDE SEQUENCE</scope>
    <source>
        <strain evidence="1">RIFCSPHIGHO2_01_FULL_AR10_44_11</strain>
    </source>
</reference>
<gene>
    <name evidence="1" type="ORF">J4415_03850</name>
</gene>
<dbReference type="EMBL" id="JAGVWD010000062">
    <property type="protein sequence ID" value="MBS3057732.1"/>
    <property type="molecule type" value="Genomic_DNA"/>
</dbReference>
<protein>
    <submittedName>
        <fullName evidence="1">Uncharacterized protein</fullName>
    </submittedName>
</protein>
<name>A0A8T4KVZ5_9ARCH</name>
<dbReference type="AlphaFoldDB" id="A0A8T4KVZ5"/>
<comment type="caution">
    <text evidence="1">The sequence shown here is derived from an EMBL/GenBank/DDBJ whole genome shotgun (WGS) entry which is preliminary data.</text>
</comment>
<proteinExistence type="predicted"/>
<accession>A0A8T4KVZ5</accession>
<evidence type="ECO:0000313" key="1">
    <source>
        <dbReference type="EMBL" id="MBS3057732.1"/>
    </source>
</evidence>
<sequence>MGLFERVFVENVMKKYLALTPVIISSARLCPLVSRTSKTFMRRQASTGGTEGRFFLMSHIIPFPVIPS</sequence>
<dbReference type="Proteomes" id="UP000677687">
    <property type="component" value="Unassembled WGS sequence"/>
</dbReference>
<evidence type="ECO:0000313" key="2">
    <source>
        <dbReference type="Proteomes" id="UP000677687"/>
    </source>
</evidence>
<reference evidence="1" key="1">
    <citation type="submission" date="2021-03" db="EMBL/GenBank/DDBJ databases">
        <authorList>
            <person name="Jaffe A."/>
        </authorList>
    </citation>
    <scope>NUCLEOTIDE SEQUENCE</scope>
    <source>
        <strain evidence="1">RIFCSPHIGHO2_01_FULL_AR10_44_11</strain>
    </source>
</reference>
<organism evidence="1 2">
    <name type="scientific">Candidatus Iainarchaeum sp</name>
    <dbReference type="NCBI Taxonomy" id="3101447"/>
    <lineage>
        <taxon>Archaea</taxon>
        <taxon>Candidatus Iainarchaeota</taxon>
        <taxon>Candidatus Iainarchaeia</taxon>
        <taxon>Candidatus Iainarchaeales</taxon>
        <taxon>Candidatus Iainarchaeaceae</taxon>
        <taxon>Candidatus Iainarchaeum</taxon>
    </lineage>
</organism>